<evidence type="ECO:0000256" key="8">
    <source>
        <dbReference type="ARBA" id="ARBA00023157"/>
    </source>
</evidence>
<dbReference type="Pfam" id="PF17975">
    <property type="entry name" value="RNR_Alpha"/>
    <property type="match status" value="1"/>
</dbReference>
<keyword evidence="8" id="KW-1015">Disulfide bond</keyword>
<accession>A0A373A490</accession>
<protein>
    <recommendedName>
        <fullName evidence="4">Adenosylcobalamin-dependent ribonucleoside-triphosphate reductase</fullName>
        <ecNumber evidence="3">1.17.4.2</ecNumber>
    </recommendedName>
</protein>
<keyword evidence="9" id="KW-0676">Redox-active center</keyword>
<dbReference type="InterPro" id="IPR040763">
    <property type="entry name" value="RNR_alpha_hel"/>
</dbReference>
<evidence type="ECO:0000256" key="5">
    <source>
        <dbReference type="ARBA" id="ARBA00022628"/>
    </source>
</evidence>
<sequence>MFKTPTAETVFRRTYSRELPDGTSETWAQTVERVVNGNLALVPERYIEPGEREALMSLLLDFKALPAGRHLRSSGVADYALNNCWAAPWDADDVARHFSFTMARLAEGGGVGTNYSSRYLEGMPAVAVPTEVHIVCDPEHSDHDEMEEAGLLSETYSHKWAGAFPVEDSREGWADALADLINTAHDPRTKHVTRVYDVSRIRRKGAPLKKFGGTASGPQPFAQMLLNIGRIIQATPPHRRLSGIQCMEIDHEIAQCIVSGGVRRSARMSLMHWEDPEIDTFLSCKRDMSKHWTTNISVEIDNRFVQALDDTVNIFEHEERVRAREVYRALCEGMLHDGEPGFWNSSLSAAGEPDGTFTVNPCAEALLTPAEPCNLGSINLGAFVDQETGLQWSDLVAAHRLMTRYLIRATFAPVADVESQKAISRMRRIGLGHLGFADYLARRGVPYSKAAFNLNVIEDLEELAEVVDQAAAEYAHQLRIPTPVKKRVIAPTGTISKLAGSSGEAVHPIFGRYFIRRIRFSNVDPREAAQVEEYKAKGYHTEPCLYAANTTVVEIPTKDPLVSEVGEGSVQDAGELTIEDMLNVQRLYQQCWADQAVSYTANIDPSRYTVEDLMQILKGYLGDLKGATIFPEVSRDQAPYERISPMEYEAHAKRLGIEVEDTGYDEICASGACPI</sequence>
<dbReference type="Gene3D" id="3.90.1390.10">
    <property type="entry name" value="b-12 dependent (class ii) ribonucleotide reductase, chain A, domain 3"/>
    <property type="match status" value="1"/>
</dbReference>
<dbReference type="PANTHER" id="PTHR43371:SF1">
    <property type="entry name" value="RIBONUCLEOSIDE-DIPHOSPHATE REDUCTASE"/>
    <property type="match status" value="1"/>
</dbReference>
<evidence type="ECO:0000313" key="15">
    <source>
        <dbReference type="EMBL" id="RGD62482.1"/>
    </source>
</evidence>
<gene>
    <name evidence="15" type="primary">nrdJ</name>
    <name evidence="15" type="ORF">DR950_36235</name>
</gene>
<evidence type="ECO:0000256" key="9">
    <source>
        <dbReference type="ARBA" id="ARBA00023284"/>
    </source>
</evidence>
<evidence type="ECO:0000256" key="2">
    <source>
        <dbReference type="ARBA" id="ARBA00005654"/>
    </source>
</evidence>
<dbReference type="InterPro" id="IPR050862">
    <property type="entry name" value="RdRp_reductase_class-2"/>
</dbReference>
<dbReference type="GO" id="GO:0031419">
    <property type="term" value="F:cobalamin binding"/>
    <property type="evidence" value="ECO:0007669"/>
    <property type="project" value="UniProtKB-KW"/>
</dbReference>
<evidence type="ECO:0000256" key="10">
    <source>
        <dbReference type="ARBA" id="ARBA00023285"/>
    </source>
</evidence>
<evidence type="ECO:0000313" key="16">
    <source>
        <dbReference type="Proteomes" id="UP000263377"/>
    </source>
</evidence>
<evidence type="ECO:0000256" key="4">
    <source>
        <dbReference type="ARBA" id="ARBA00021063"/>
    </source>
</evidence>
<dbReference type="GO" id="GO:0008998">
    <property type="term" value="F:ribonucleoside-triphosphate reductase (thioredoxin) activity"/>
    <property type="evidence" value="ECO:0007669"/>
    <property type="project" value="UniProtKB-EC"/>
</dbReference>
<dbReference type="SUPFAM" id="SSF51998">
    <property type="entry name" value="PFL-like glycyl radical enzymes"/>
    <property type="match status" value="1"/>
</dbReference>
<dbReference type="GO" id="GO:0000166">
    <property type="term" value="F:nucleotide binding"/>
    <property type="evidence" value="ECO:0007669"/>
    <property type="project" value="InterPro"/>
</dbReference>
<evidence type="ECO:0000256" key="1">
    <source>
        <dbReference type="ARBA" id="ARBA00001922"/>
    </source>
</evidence>
<comment type="similarity">
    <text evidence="2">Belongs to the class II ribonucleoside-triphosphate reductase family.</text>
</comment>
<comment type="catalytic activity">
    <reaction evidence="11">
        <text>a 2'-deoxyribonucleoside 5'-triphosphate + [thioredoxin]-disulfide + H2O = a ribonucleoside 5'-triphosphate + [thioredoxin]-dithiol</text>
        <dbReference type="Rhea" id="RHEA:12701"/>
        <dbReference type="Rhea" id="RHEA-COMP:10698"/>
        <dbReference type="Rhea" id="RHEA-COMP:10700"/>
        <dbReference type="ChEBI" id="CHEBI:15377"/>
        <dbReference type="ChEBI" id="CHEBI:29950"/>
        <dbReference type="ChEBI" id="CHEBI:50058"/>
        <dbReference type="ChEBI" id="CHEBI:61557"/>
        <dbReference type="ChEBI" id="CHEBI:61560"/>
        <dbReference type="EC" id="1.17.4.2"/>
    </reaction>
</comment>
<name>A0A373A490_9ACTN</name>
<organism evidence="15 16">
    <name type="scientific">Kitasatospora xanthocidica</name>
    <dbReference type="NCBI Taxonomy" id="83382"/>
    <lineage>
        <taxon>Bacteria</taxon>
        <taxon>Bacillati</taxon>
        <taxon>Actinomycetota</taxon>
        <taxon>Actinomycetes</taxon>
        <taxon>Kitasatosporales</taxon>
        <taxon>Streptomycetaceae</taxon>
        <taxon>Kitasatospora</taxon>
    </lineage>
</organism>
<feature type="domain" description="Ribonucleotide reductase alpha-helical" evidence="13">
    <location>
        <begin position="7"/>
        <end position="75"/>
    </location>
</feature>
<dbReference type="AlphaFoldDB" id="A0A373A490"/>
<dbReference type="InterPro" id="IPR000788">
    <property type="entry name" value="RNR_lg_C"/>
</dbReference>
<dbReference type="Gene3D" id="3.20.70.20">
    <property type="match status" value="1"/>
</dbReference>
<evidence type="ECO:0000256" key="11">
    <source>
        <dbReference type="ARBA" id="ARBA00048987"/>
    </source>
</evidence>
<comment type="cofactor">
    <cofactor evidence="1">
        <name>adenosylcob(III)alamin</name>
        <dbReference type="ChEBI" id="CHEBI:18408"/>
    </cofactor>
</comment>
<evidence type="ECO:0000259" key="13">
    <source>
        <dbReference type="Pfam" id="PF17975"/>
    </source>
</evidence>
<dbReference type="GO" id="GO:0006260">
    <property type="term" value="P:DNA replication"/>
    <property type="evidence" value="ECO:0007669"/>
    <property type="project" value="UniProtKB-KW"/>
</dbReference>
<dbReference type="GO" id="GO:0004748">
    <property type="term" value="F:ribonucleoside-diphosphate reductase activity, thioredoxin disulfide as acceptor"/>
    <property type="evidence" value="ECO:0007669"/>
    <property type="project" value="InterPro"/>
</dbReference>
<keyword evidence="5" id="KW-0846">Cobalamin</keyword>
<evidence type="ECO:0000259" key="14">
    <source>
        <dbReference type="Pfam" id="PF21995"/>
    </source>
</evidence>
<keyword evidence="7 15" id="KW-0560">Oxidoreductase</keyword>
<feature type="domain" description="Ribonucleotide reductase large subunit C-terminal" evidence="12">
    <location>
        <begin position="245"/>
        <end position="454"/>
    </location>
</feature>
<dbReference type="InterPro" id="IPR054158">
    <property type="entry name" value="RNR-II_ins_dom"/>
</dbReference>
<keyword evidence="6" id="KW-0235">DNA replication</keyword>
<proteinExistence type="inferred from homology"/>
<dbReference type="PANTHER" id="PTHR43371">
    <property type="entry name" value="VITAMIN B12-DEPENDENT RIBONUCLEOTIDE REDUCTASE"/>
    <property type="match status" value="1"/>
</dbReference>
<dbReference type="NCBIfam" id="TIGR02505">
    <property type="entry name" value="RTPR"/>
    <property type="match status" value="1"/>
</dbReference>
<keyword evidence="16" id="KW-1185">Reference proteome</keyword>
<keyword evidence="10" id="KW-0170">Cobalt</keyword>
<reference evidence="15 16" key="1">
    <citation type="submission" date="2018-08" db="EMBL/GenBank/DDBJ databases">
        <title>Diversity &amp; Physiological Properties of Lignin-Decomposing Actinobacteria from Soil.</title>
        <authorList>
            <person name="Roh S.G."/>
            <person name="Kim S.B."/>
        </authorList>
    </citation>
    <scope>NUCLEOTIDE SEQUENCE [LARGE SCALE GENOMIC DNA]</scope>
    <source>
        <strain evidence="15 16">MMS17-GH009</strain>
    </source>
</reference>
<dbReference type="Pfam" id="PF02867">
    <property type="entry name" value="Ribonuc_red_lgC"/>
    <property type="match status" value="1"/>
</dbReference>
<dbReference type="RefSeq" id="WP_117490973.1">
    <property type="nucleotide sequence ID" value="NZ_QVIG01000001.1"/>
</dbReference>
<dbReference type="EMBL" id="QVIG01000001">
    <property type="protein sequence ID" value="RGD62482.1"/>
    <property type="molecule type" value="Genomic_DNA"/>
</dbReference>
<evidence type="ECO:0000256" key="3">
    <source>
        <dbReference type="ARBA" id="ARBA00012275"/>
    </source>
</evidence>
<dbReference type="Pfam" id="PF21995">
    <property type="entry name" value="RNR-II_ins_dom"/>
    <property type="match status" value="1"/>
</dbReference>
<dbReference type="InterPro" id="IPR013345">
    <property type="entry name" value="RTP_Rdtase_AdoCbl-dep"/>
</dbReference>
<feature type="domain" description="B12-dependent ribonucleotide reductase insertion" evidence="14">
    <location>
        <begin position="131"/>
        <end position="232"/>
    </location>
</feature>
<dbReference type="Proteomes" id="UP000263377">
    <property type="component" value="Unassembled WGS sequence"/>
</dbReference>
<evidence type="ECO:0000256" key="6">
    <source>
        <dbReference type="ARBA" id="ARBA00022705"/>
    </source>
</evidence>
<evidence type="ECO:0000256" key="7">
    <source>
        <dbReference type="ARBA" id="ARBA00023002"/>
    </source>
</evidence>
<dbReference type="EC" id="1.17.4.2" evidence="3"/>
<evidence type="ECO:0000259" key="12">
    <source>
        <dbReference type="Pfam" id="PF02867"/>
    </source>
</evidence>
<comment type="caution">
    <text evidence="15">The sequence shown here is derived from an EMBL/GenBank/DDBJ whole genome shotgun (WGS) entry which is preliminary data.</text>
</comment>
<dbReference type="Gene3D" id="3.30.1620.10">
    <property type="entry name" value="b-12 dependent (class ii) ribonucleotide reductase, Chain A, Domain 2"/>
    <property type="match status" value="1"/>
</dbReference>